<name>A0A0A1Z1W0_PSEFL</name>
<evidence type="ECO:0000256" key="3">
    <source>
        <dbReference type="PROSITE-ProRule" id="PRU00023"/>
    </source>
</evidence>
<feature type="repeat" description="ANK" evidence="3">
    <location>
        <begin position="48"/>
        <end position="80"/>
    </location>
</feature>
<accession>A0A0A1Z1W0</accession>
<reference evidence="4 5" key="1">
    <citation type="journal article" date="2013" name="Genome Announc.">
        <title>Draft Genome Sequence of Pseudomonas fluorescens LMG 5329, a White Line-Inducing Principle-Producing Bioindicator for the Mushroom Pathogen Pseudomonas tolaasii.</title>
        <authorList>
            <person name="Ghequire M.G."/>
            <person name="Rokni-Zadeh H."/>
            <person name="Zarrineh P."/>
            <person name="De Mot R."/>
        </authorList>
    </citation>
    <scope>NUCLEOTIDE SEQUENCE [LARGE SCALE GENOMIC DNA]</scope>
    <source>
        <strain evidence="4 5">LMG 5329</strain>
    </source>
</reference>
<dbReference type="SMART" id="SM00248">
    <property type="entry name" value="ANK"/>
    <property type="match status" value="3"/>
</dbReference>
<dbReference type="OrthoDB" id="671583at2"/>
<dbReference type="Gene3D" id="1.25.40.20">
    <property type="entry name" value="Ankyrin repeat-containing domain"/>
    <property type="match status" value="2"/>
</dbReference>
<dbReference type="SUPFAM" id="SSF48403">
    <property type="entry name" value="Ankyrin repeat"/>
    <property type="match status" value="1"/>
</dbReference>
<protein>
    <submittedName>
        <fullName evidence="4">Ankyrin</fullName>
    </submittedName>
</protein>
<dbReference type="RefSeq" id="WP_038847437.1">
    <property type="nucleotide sequence ID" value="NZ_ASGY01000125.1"/>
</dbReference>
<sequence length="171" mass="17886">MSDQAKQMTDDEAAEFAEQVFDVARKGDAAMLAALLAKGLPANFRNHNGDTLLMLAAYHGHVEAVKVLLEFKADPLIANDKNQLPMAGAAFKGSLEVVKALIEGGVPVDASSSDGRTALMMAAMFNRVEMLDYLLGQGADPKATDAQGATALAAAHTMGAVDTAAKLQKLV</sequence>
<dbReference type="PROSITE" id="PS50088">
    <property type="entry name" value="ANK_REPEAT"/>
    <property type="match status" value="3"/>
</dbReference>
<proteinExistence type="predicted"/>
<dbReference type="PROSITE" id="PS50297">
    <property type="entry name" value="ANK_REP_REGION"/>
    <property type="match status" value="2"/>
</dbReference>
<evidence type="ECO:0000256" key="1">
    <source>
        <dbReference type="ARBA" id="ARBA00022737"/>
    </source>
</evidence>
<keyword evidence="2 3" id="KW-0040">ANK repeat</keyword>
<comment type="caution">
    <text evidence="4">The sequence shown here is derived from an EMBL/GenBank/DDBJ whole genome shotgun (WGS) entry which is preliminary data.</text>
</comment>
<feature type="repeat" description="ANK" evidence="3">
    <location>
        <begin position="114"/>
        <end position="146"/>
    </location>
</feature>
<dbReference type="InterPro" id="IPR002110">
    <property type="entry name" value="Ankyrin_rpt"/>
</dbReference>
<organism evidence="4 5">
    <name type="scientific">Pseudomonas fluorescens LMG 5329</name>
    <dbReference type="NCBI Taxonomy" id="1324332"/>
    <lineage>
        <taxon>Bacteria</taxon>
        <taxon>Pseudomonadati</taxon>
        <taxon>Pseudomonadota</taxon>
        <taxon>Gammaproteobacteria</taxon>
        <taxon>Pseudomonadales</taxon>
        <taxon>Pseudomonadaceae</taxon>
        <taxon>Pseudomonas</taxon>
    </lineage>
</organism>
<dbReference type="Proteomes" id="UP000030060">
    <property type="component" value="Unassembled WGS sequence"/>
</dbReference>
<dbReference type="Pfam" id="PF00023">
    <property type="entry name" value="Ank"/>
    <property type="match status" value="1"/>
</dbReference>
<evidence type="ECO:0000313" key="4">
    <source>
        <dbReference type="EMBL" id="KGE66717.1"/>
    </source>
</evidence>
<keyword evidence="1" id="KW-0677">Repeat</keyword>
<dbReference type="Pfam" id="PF12796">
    <property type="entry name" value="Ank_2"/>
    <property type="match status" value="1"/>
</dbReference>
<gene>
    <name evidence="4" type="ORF">K814_0117240</name>
</gene>
<dbReference type="InterPro" id="IPR036770">
    <property type="entry name" value="Ankyrin_rpt-contain_sf"/>
</dbReference>
<dbReference type="AlphaFoldDB" id="A0A0A1Z1W0"/>
<dbReference type="PANTHER" id="PTHR24171">
    <property type="entry name" value="ANKYRIN REPEAT DOMAIN-CONTAINING PROTEIN 39-RELATED"/>
    <property type="match status" value="1"/>
</dbReference>
<evidence type="ECO:0000313" key="5">
    <source>
        <dbReference type="Proteomes" id="UP000030060"/>
    </source>
</evidence>
<evidence type="ECO:0000256" key="2">
    <source>
        <dbReference type="ARBA" id="ARBA00023043"/>
    </source>
</evidence>
<dbReference type="EMBL" id="ASGY01000125">
    <property type="protein sequence ID" value="KGE66717.1"/>
    <property type="molecule type" value="Genomic_DNA"/>
</dbReference>
<feature type="repeat" description="ANK" evidence="3">
    <location>
        <begin position="81"/>
        <end position="113"/>
    </location>
</feature>